<feature type="region of interest" description="Disordered" evidence="1">
    <location>
        <begin position="1"/>
        <end position="22"/>
    </location>
</feature>
<organism evidence="2 3">
    <name type="scientific">Exserohilum turcicum (strain 28A)</name>
    <name type="common">Northern leaf blight fungus</name>
    <name type="synonym">Setosphaeria turcica</name>
    <dbReference type="NCBI Taxonomy" id="671987"/>
    <lineage>
        <taxon>Eukaryota</taxon>
        <taxon>Fungi</taxon>
        <taxon>Dikarya</taxon>
        <taxon>Ascomycota</taxon>
        <taxon>Pezizomycotina</taxon>
        <taxon>Dothideomycetes</taxon>
        <taxon>Pleosporomycetidae</taxon>
        <taxon>Pleosporales</taxon>
        <taxon>Pleosporineae</taxon>
        <taxon>Pleosporaceae</taxon>
        <taxon>Exserohilum</taxon>
    </lineage>
</organism>
<evidence type="ECO:0000313" key="3">
    <source>
        <dbReference type="Proteomes" id="UP000016935"/>
    </source>
</evidence>
<keyword evidence="3" id="KW-1185">Reference proteome</keyword>
<dbReference type="RefSeq" id="XP_008031706.1">
    <property type="nucleotide sequence ID" value="XM_008033515.1"/>
</dbReference>
<dbReference type="AlphaFoldDB" id="R0I528"/>
<reference evidence="2 3" key="2">
    <citation type="journal article" date="2013" name="PLoS Genet.">
        <title>Comparative genome structure, secondary metabolite, and effector coding capacity across Cochliobolus pathogens.</title>
        <authorList>
            <person name="Condon B.J."/>
            <person name="Leng Y."/>
            <person name="Wu D."/>
            <person name="Bushley K.E."/>
            <person name="Ohm R.A."/>
            <person name="Otillar R."/>
            <person name="Martin J."/>
            <person name="Schackwitz W."/>
            <person name="Grimwood J."/>
            <person name="MohdZainudin N."/>
            <person name="Xue C."/>
            <person name="Wang R."/>
            <person name="Manning V.A."/>
            <person name="Dhillon B."/>
            <person name="Tu Z.J."/>
            <person name="Steffenson B.J."/>
            <person name="Salamov A."/>
            <person name="Sun H."/>
            <person name="Lowry S."/>
            <person name="LaButti K."/>
            <person name="Han J."/>
            <person name="Copeland A."/>
            <person name="Lindquist E."/>
            <person name="Barry K."/>
            <person name="Schmutz J."/>
            <person name="Baker S.E."/>
            <person name="Ciuffetti L.M."/>
            <person name="Grigoriev I.V."/>
            <person name="Zhong S."/>
            <person name="Turgeon B.G."/>
        </authorList>
    </citation>
    <scope>NUCLEOTIDE SEQUENCE [LARGE SCALE GENOMIC DNA]</scope>
    <source>
        <strain evidence="3">28A</strain>
    </source>
</reference>
<protein>
    <submittedName>
        <fullName evidence="2">Uncharacterized protein</fullName>
    </submittedName>
</protein>
<proteinExistence type="predicted"/>
<reference evidence="2 3" key="1">
    <citation type="journal article" date="2012" name="PLoS Pathog.">
        <title>Diverse lifestyles and strategies of plant pathogenesis encoded in the genomes of eighteen Dothideomycetes fungi.</title>
        <authorList>
            <person name="Ohm R.A."/>
            <person name="Feau N."/>
            <person name="Henrissat B."/>
            <person name="Schoch C.L."/>
            <person name="Horwitz B.A."/>
            <person name="Barry K.W."/>
            <person name="Condon B.J."/>
            <person name="Copeland A.C."/>
            <person name="Dhillon B."/>
            <person name="Glaser F."/>
            <person name="Hesse C.N."/>
            <person name="Kosti I."/>
            <person name="LaButti K."/>
            <person name="Lindquist E.A."/>
            <person name="Lucas S."/>
            <person name="Salamov A.A."/>
            <person name="Bradshaw R.E."/>
            <person name="Ciuffetti L."/>
            <person name="Hamelin R.C."/>
            <person name="Kema G.H.J."/>
            <person name="Lawrence C."/>
            <person name="Scott J.A."/>
            <person name="Spatafora J.W."/>
            <person name="Turgeon B.G."/>
            <person name="de Wit P.J.G.M."/>
            <person name="Zhong S."/>
            <person name="Goodwin S.B."/>
            <person name="Grigoriev I.V."/>
        </authorList>
    </citation>
    <scope>NUCLEOTIDE SEQUENCE [LARGE SCALE GENOMIC DNA]</scope>
    <source>
        <strain evidence="3">28A</strain>
    </source>
</reference>
<sequence length="190" mass="20480">MSPLQRPILAPNLRAPLSIPPPPLRIDRIPLPQCPDSSPLFDPSMSSSALVDIHCQSKTVLSPAHQSRPSPSPSPSLPPHALLAPLHQIALPLFLRDHLPAQSHSCSTACLRARYTQSPQSLPPFQAQTLPQSSHPSLPTLVAGLHDLPHLRDNERTRVPLQLPRTAAYSYSIQPPSACSAAASLPIAYT</sequence>
<name>R0I528_EXST2</name>
<dbReference type="HOGENOM" id="CLU_1428801_0_0_1"/>
<evidence type="ECO:0000256" key="1">
    <source>
        <dbReference type="SAM" id="MobiDB-lite"/>
    </source>
</evidence>
<evidence type="ECO:0000313" key="2">
    <source>
        <dbReference type="EMBL" id="EOA80666.1"/>
    </source>
</evidence>
<dbReference type="GeneID" id="19404616"/>
<accession>R0I528</accession>
<dbReference type="Proteomes" id="UP000016935">
    <property type="component" value="Unassembled WGS sequence"/>
</dbReference>
<gene>
    <name evidence="2" type="ORF">SETTUDRAFT_40332</name>
</gene>
<feature type="region of interest" description="Disordered" evidence="1">
    <location>
        <begin position="60"/>
        <end position="81"/>
    </location>
</feature>
<dbReference type="EMBL" id="KB908881">
    <property type="protein sequence ID" value="EOA80666.1"/>
    <property type="molecule type" value="Genomic_DNA"/>
</dbReference>